<evidence type="ECO:0000256" key="1">
    <source>
        <dbReference type="SAM" id="MobiDB-lite"/>
    </source>
</evidence>
<keyword evidence="2" id="KW-0812">Transmembrane</keyword>
<organism evidence="3 4">
    <name type="scientific">Elsinoe australis</name>
    <dbReference type="NCBI Taxonomy" id="40998"/>
    <lineage>
        <taxon>Eukaryota</taxon>
        <taxon>Fungi</taxon>
        <taxon>Dikarya</taxon>
        <taxon>Ascomycota</taxon>
        <taxon>Pezizomycotina</taxon>
        <taxon>Dothideomycetes</taxon>
        <taxon>Dothideomycetidae</taxon>
        <taxon>Myriangiales</taxon>
        <taxon>Elsinoaceae</taxon>
        <taxon>Elsinoe</taxon>
    </lineage>
</organism>
<feature type="transmembrane region" description="Helical" evidence="2">
    <location>
        <begin position="173"/>
        <end position="191"/>
    </location>
</feature>
<dbReference type="EMBL" id="PTQR01000030">
    <property type="protein sequence ID" value="TKX25352.1"/>
    <property type="molecule type" value="Genomic_DNA"/>
</dbReference>
<keyword evidence="2" id="KW-0472">Membrane</keyword>
<proteinExistence type="predicted"/>
<feature type="transmembrane region" description="Helical" evidence="2">
    <location>
        <begin position="65"/>
        <end position="88"/>
    </location>
</feature>
<dbReference type="AlphaFoldDB" id="A0A4V6DUQ0"/>
<sequence>MPLDPQEHDLPSISNQPNHTTSTTGNDPSTLNPPTAHDPAPSTTSTASFPPLPSLEYKVLTRSRIIFMVIFWSLVITDSVFMPIALYFGLWYGTDLSPNTVFSIVTAAIGGVSILEYFLRFWRLFKKGSTCRVIGGRRAYLDWFHWVFTATWVVLMVELIIGSTPDNPPIRLLAMPPSSLLYVFGLQLCVFEGMRWGGVKSPVRVSSQPRGSVLLPGAYNLVEDIVAVDGSGGTEYRERLWKRYQASKVFRGMLEKLTLFWGVGCLAMATLTTILIFTLEGDYAYAVGWSAPFLWAGSWSAMTWWYVERSLKVERETWGRDVKP</sequence>
<feature type="transmembrane region" description="Helical" evidence="2">
    <location>
        <begin position="100"/>
        <end position="119"/>
    </location>
</feature>
<feature type="transmembrane region" description="Helical" evidence="2">
    <location>
        <begin position="283"/>
        <end position="307"/>
    </location>
</feature>
<evidence type="ECO:0000256" key="2">
    <source>
        <dbReference type="SAM" id="Phobius"/>
    </source>
</evidence>
<dbReference type="PANTHER" id="PTHR42024">
    <property type="entry name" value="AMINO ACID PERMEASE_ SLC12A DOMAIN-CONTAINING PROTEIN"/>
    <property type="match status" value="1"/>
</dbReference>
<evidence type="ECO:0000313" key="3">
    <source>
        <dbReference type="EMBL" id="TKX25352.1"/>
    </source>
</evidence>
<protein>
    <submittedName>
        <fullName evidence="3">Uncharacterized protein</fullName>
    </submittedName>
</protein>
<comment type="caution">
    <text evidence="3">The sequence shown here is derived from an EMBL/GenBank/DDBJ whole genome shotgun (WGS) entry which is preliminary data.</text>
</comment>
<name>A0A4V6DUQ0_9PEZI</name>
<feature type="compositionally biased region" description="Polar residues" evidence="1">
    <location>
        <begin position="12"/>
        <end position="33"/>
    </location>
</feature>
<dbReference type="PANTHER" id="PTHR42024:SF1">
    <property type="entry name" value="AMINO ACID PERMEASE_ SLC12A DOMAIN-CONTAINING PROTEIN"/>
    <property type="match status" value="1"/>
</dbReference>
<feature type="region of interest" description="Disordered" evidence="1">
    <location>
        <begin position="1"/>
        <end position="47"/>
    </location>
</feature>
<evidence type="ECO:0000313" key="4">
    <source>
        <dbReference type="Proteomes" id="UP000308133"/>
    </source>
</evidence>
<gene>
    <name evidence="3" type="ORF">C1H76_2585</name>
</gene>
<dbReference type="Proteomes" id="UP000308133">
    <property type="component" value="Unassembled WGS sequence"/>
</dbReference>
<keyword evidence="2" id="KW-1133">Transmembrane helix</keyword>
<reference evidence="3 4" key="1">
    <citation type="submission" date="2018-02" db="EMBL/GenBank/DDBJ databases">
        <title>Draft genome sequences of Elsinoe sp., causing black scab on jojoba.</title>
        <authorList>
            <person name="Stodart B."/>
            <person name="Jeffress S."/>
            <person name="Ash G."/>
            <person name="Arun Chinnappa K."/>
        </authorList>
    </citation>
    <scope>NUCLEOTIDE SEQUENCE [LARGE SCALE GENOMIC DNA]</scope>
    <source>
        <strain evidence="3 4">Hillstone_2</strain>
    </source>
</reference>
<feature type="transmembrane region" description="Helical" evidence="2">
    <location>
        <begin position="140"/>
        <end position="161"/>
    </location>
</feature>
<accession>A0A4V6DUQ0</accession>
<feature type="transmembrane region" description="Helical" evidence="2">
    <location>
        <begin position="257"/>
        <end position="277"/>
    </location>
</feature>
<feature type="compositionally biased region" description="Basic and acidic residues" evidence="1">
    <location>
        <begin position="1"/>
        <end position="10"/>
    </location>
</feature>